<dbReference type="Proteomes" id="UP000277580">
    <property type="component" value="Unassembled WGS sequence"/>
</dbReference>
<dbReference type="PROSITE" id="PS00079">
    <property type="entry name" value="MULTICOPPER_OXIDASE1"/>
    <property type="match status" value="1"/>
</dbReference>
<evidence type="ECO:0000256" key="11">
    <source>
        <dbReference type="ARBA" id="ARBA00023004"/>
    </source>
</evidence>
<evidence type="ECO:0000256" key="12">
    <source>
        <dbReference type="ARBA" id="ARBA00023008"/>
    </source>
</evidence>
<dbReference type="SUPFAM" id="SSF49503">
    <property type="entry name" value="Cupredoxins"/>
    <property type="match status" value="3"/>
</dbReference>
<dbReference type="FunCoup" id="A0A3N4KRU7">
    <property type="interactions" value="701"/>
</dbReference>
<feature type="signal peptide" evidence="18">
    <location>
        <begin position="1"/>
        <end position="18"/>
    </location>
</feature>
<feature type="chain" id="PRO_5018041772" evidence="18">
    <location>
        <begin position="19"/>
        <end position="575"/>
    </location>
</feature>
<keyword evidence="14 17" id="KW-0472">Membrane</keyword>
<dbReference type="Pfam" id="PF07731">
    <property type="entry name" value="Cu-oxidase_2"/>
    <property type="match status" value="1"/>
</dbReference>
<dbReference type="FunFam" id="2.60.40.420:FF:000024">
    <property type="entry name" value="FET5p Multicopper oxidase"/>
    <property type="match status" value="1"/>
</dbReference>
<feature type="transmembrane region" description="Helical" evidence="17">
    <location>
        <begin position="548"/>
        <end position="570"/>
    </location>
</feature>
<dbReference type="CDD" id="cd13899">
    <property type="entry name" value="CuRO_3_Fet3p"/>
    <property type="match status" value="1"/>
</dbReference>
<dbReference type="Pfam" id="PF00394">
    <property type="entry name" value="Cu-oxidase"/>
    <property type="match status" value="1"/>
</dbReference>
<keyword evidence="7 18" id="KW-0732">Signal</keyword>
<dbReference type="PROSITE" id="PS00080">
    <property type="entry name" value="MULTICOPPER_OXIDASE2"/>
    <property type="match status" value="1"/>
</dbReference>
<evidence type="ECO:0000256" key="2">
    <source>
        <dbReference type="ARBA" id="ARBA00022448"/>
    </source>
</evidence>
<evidence type="ECO:0000259" key="20">
    <source>
        <dbReference type="Pfam" id="PF07731"/>
    </source>
</evidence>
<evidence type="ECO:0000256" key="10">
    <source>
        <dbReference type="ARBA" id="ARBA00023002"/>
    </source>
</evidence>
<evidence type="ECO:0000313" key="23">
    <source>
        <dbReference type="Proteomes" id="UP000277580"/>
    </source>
</evidence>
<dbReference type="GO" id="GO:0005507">
    <property type="term" value="F:copper ion binding"/>
    <property type="evidence" value="ECO:0007669"/>
    <property type="project" value="InterPro"/>
</dbReference>
<feature type="domain" description="Plastocyanin-like" evidence="21">
    <location>
        <begin position="27"/>
        <end position="143"/>
    </location>
</feature>
<evidence type="ECO:0000256" key="13">
    <source>
        <dbReference type="ARBA" id="ARBA00023065"/>
    </source>
</evidence>
<dbReference type="InterPro" id="IPR011706">
    <property type="entry name" value="Cu-oxidase_C"/>
</dbReference>
<evidence type="ECO:0000259" key="21">
    <source>
        <dbReference type="Pfam" id="PF07732"/>
    </source>
</evidence>
<keyword evidence="5 17" id="KW-0812">Transmembrane</keyword>
<keyword evidence="3" id="KW-1003">Cell membrane</keyword>
<keyword evidence="2" id="KW-0813">Transport</keyword>
<evidence type="ECO:0000256" key="16">
    <source>
        <dbReference type="ARBA" id="ARBA00037814"/>
    </source>
</evidence>
<evidence type="ECO:0000256" key="17">
    <source>
        <dbReference type="SAM" id="Phobius"/>
    </source>
</evidence>
<keyword evidence="8" id="KW-0677">Repeat</keyword>
<organism evidence="22 23">
    <name type="scientific">Morchella conica CCBAS932</name>
    <dbReference type="NCBI Taxonomy" id="1392247"/>
    <lineage>
        <taxon>Eukaryota</taxon>
        <taxon>Fungi</taxon>
        <taxon>Dikarya</taxon>
        <taxon>Ascomycota</taxon>
        <taxon>Pezizomycotina</taxon>
        <taxon>Pezizomycetes</taxon>
        <taxon>Pezizales</taxon>
        <taxon>Morchellaceae</taxon>
        <taxon>Morchella</taxon>
    </lineage>
</organism>
<keyword evidence="23" id="KW-1185">Reference proteome</keyword>
<evidence type="ECO:0000256" key="9">
    <source>
        <dbReference type="ARBA" id="ARBA00022989"/>
    </source>
</evidence>
<dbReference type="FunFam" id="2.60.40.420:FF:000022">
    <property type="entry name" value="FET5p Multicopper oxidase"/>
    <property type="match status" value="1"/>
</dbReference>
<accession>A0A3N4KRU7</accession>
<dbReference type="AlphaFoldDB" id="A0A3N4KRU7"/>
<dbReference type="GO" id="GO:0004322">
    <property type="term" value="F:ferroxidase activity"/>
    <property type="evidence" value="ECO:0007669"/>
    <property type="project" value="TreeGrafter"/>
</dbReference>
<evidence type="ECO:0000256" key="18">
    <source>
        <dbReference type="SAM" id="SignalP"/>
    </source>
</evidence>
<evidence type="ECO:0000256" key="8">
    <source>
        <dbReference type="ARBA" id="ARBA00022737"/>
    </source>
</evidence>
<dbReference type="Pfam" id="PF07732">
    <property type="entry name" value="Cu-oxidase_3"/>
    <property type="match status" value="1"/>
</dbReference>
<dbReference type="InterPro" id="IPR001117">
    <property type="entry name" value="Cu-oxidase_2nd"/>
</dbReference>
<keyword evidence="9 17" id="KW-1133">Transmembrane helix</keyword>
<dbReference type="EMBL" id="ML119124">
    <property type="protein sequence ID" value="RPB13240.1"/>
    <property type="molecule type" value="Genomic_DNA"/>
</dbReference>
<evidence type="ECO:0000256" key="6">
    <source>
        <dbReference type="ARBA" id="ARBA00022723"/>
    </source>
</evidence>
<comment type="similarity">
    <text evidence="1">Belongs to the multicopper oxidase family.</text>
</comment>
<dbReference type="GO" id="GO:0033215">
    <property type="term" value="P:reductive iron assimilation"/>
    <property type="evidence" value="ECO:0007669"/>
    <property type="project" value="TreeGrafter"/>
</dbReference>
<evidence type="ECO:0000256" key="5">
    <source>
        <dbReference type="ARBA" id="ARBA00022692"/>
    </source>
</evidence>
<keyword evidence="12" id="KW-0186">Copper</keyword>
<keyword evidence="10" id="KW-0560">Oxidoreductase</keyword>
<comment type="subcellular location">
    <subcellularLocation>
        <location evidence="16">Cell membrane</location>
        <topology evidence="16">Single-pass type I membrane protein</topology>
        <orientation evidence="16">Extracellular side</orientation>
    </subcellularLocation>
</comment>
<dbReference type="InterPro" id="IPR008972">
    <property type="entry name" value="Cupredoxin"/>
</dbReference>
<dbReference type="InParanoid" id="A0A3N4KRU7"/>
<protein>
    <submittedName>
        <fullName evidence="22">Iron transport multicopper oxidase FET3</fullName>
    </submittedName>
</protein>
<reference evidence="22 23" key="1">
    <citation type="journal article" date="2018" name="Nat. Ecol. Evol.">
        <title>Pezizomycetes genomes reveal the molecular basis of ectomycorrhizal truffle lifestyle.</title>
        <authorList>
            <person name="Murat C."/>
            <person name="Payen T."/>
            <person name="Noel B."/>
            <person name="Kuo A."/>
            <person name="Morin E."/>
            <person name="Chen J."/>
            <person name="Kohler A."/>
            <person name="Krizsan K."/>
            <person name="Balestrini R."/>
            <person name="Da Silva C."/>
            <person name="Montanini B."/>
            <person name="Hainaut M."/>
            <person name="Levati E."/>
            <person name="Barry K.W."/>
            <person name="Belfiori B."/>
            <person name="Cichocki N."/>
            <person name="Clum A."/>
            <person name="Dockter R.B."/>
            <person name="Fauchery L."/>
            <person name="Guy J."/>
            <person name="Iotti M."/>
            <person name="Le Tacon F."/>
            <person name="Lindquist E.A."/>
            <person name="Lipzen A."/>
            <person name="Malagnac F."/>
            <person name="Mello A."/>
            <person name="Molinier V."/>
            <person name="Miyauchi S."/>
            <person name="Poulain J."/>
            <person name="Riccioni C."/>
            <person name="Rubini A."/>
            <person name="Sitrit Y."/>
            <person name="Splivallo R."/>
            <person name="Traeger S."/>
            <person name="Wang M."/>
            <person name="Zifcakova L."/>
            <person name="Wipf D."/>
            <person name="Zambonelli A."/>
            <person name="Paolocci F."/>
            <person name="Nowrousian M."/>
            <person name="Ottonello S."/>
            <person name="Baldrian P."/>
            <person name="Spatafora J.W."/>
            <person name="Henrissat B."/>
            <person name="Nagy L.G."/>
            <person name="Aury J.M."/>
            <person name="Wincker P."/>
            <person name="Grigoriev I.V."/>
            <person name="Bonfante P."/>
            <person name="Martin F.M."/>
        </authorList>
    </citation>
    <scope>NUCLEOTIDE SEQUENCE [LARGE SCALE GENOMIC DNA]</scope>
    <source>
        <strain evidence="22 23">CCBAS932</strain>
    </source>
</reference>
<sequence length="575" mass="63609">MLFPLLLPVLAFLPCVLSKTVTYDFNITWTTANPDGKFERKVIGINGKWPIPTIEVDKGDRVIVNMYNGLGDQKTSLHWHGLFMNGTSYMDGPVGVTQCAVAPGQSIVYDFVVDQPGTYWYHSHLKGQYPDGLRGAFIVNDPDDPHKDLYDSEIVLTFSDWYHQQMPSLIKRFLSVANPTGAEPVPQSALINETQNLTVSVEPGKTYLFRLINIGAFAAHYVWFEGHTMQVVEVDGVYTKPMDAQMLYLTAAQRVAVLVTMGNDTSSNFPFMGSMDEDLFDQVPEGLQSNVTGWLVYDSRNENPPAKEISEFDPFDDFLLEPVDEEPLLENPATSITLDVVMDNLGDGANYAFFSGITYVAPKVPTLYTVLSSGNLSTNPVIYGYNTNSHILRHNDVIEIVINNLDPGKHPFHLHGHNFQVIYRSPDDAGAYDPTATHDNPAIPMRRDVVLVNPNGNLVLRFRADNPGVWFFHCHLEWHIVSGLATTFVEAPLQLQSQVVPQDHLDICTAQGLPTEGNAAGNKVDFLDLTGENRSPDPLPAGFEARGIVALVFSCVAAVGGMMVVVWYGMADVPK</sequence>
<dbReference type="InterPro" id="IPR002355">
    <property type="entry name" value="Cu_oxidase_Cu_BS"/>
</dbReference>
<evidence type="ECO:0000256" key="15">
    <source>
        <dbReference type="ARBA" id="ARBA00023180"/>
    </source>
</evidence>
<gene>
    <name evidence="22" type="ORF">P167DRAFT_564736</name>
</gene>
<dbReference type="FunFam" id="2.60.40.420:FF:000025">
    <property type="entry name" value="FET5p Multicopper oxidase"/>
    <property type="match status" value="1"/>
</dbReference>
<dbReference type="OrthoDB" id="2121828at2759"/>
<name>A0A3N4KRU7_9PEZI</name>
<evidence type="ECO:0000259" key="19">
    <source>
        <dbReference type="Pfam" id="PF00394"/>
    </source>
</evidence>
<dbReference type="GO" id="GO:0033573">
    <property type="term" value="C:high-affinity iron permease complex"/>
    <property type="evidence" value="ECO:0007669"/>
    <property type="project" value="TreeGrafter"/>
</dbReference>
<dbReference type="STRING" id="1392247.A0A3N4KRU7"/>
<dbReference type="InterPro" id="IPR044130">
    <property type="entry name" value="CuRO_2_Fet3-like"/>
</dbReference>
<dbReference type="InterPro" id="IPR033138">
    <property type="entry name" value="Cu_oxidase_CS"/>
</dbReference>
<evidence type="ECO:0000256" key="3">
    <source>
        <dbReference type="ARBA" id="ARBA00022475"/>
    </source>
</evidence>
<keyword evidence="6" id="KW-0479">Metal-binding</keyword>
<dbReference type="CDD" id="cd13851">
    <property type="entry name" value="CuRO_1_Fet3p"/>
    <property type="match status" value="1"/>
</dbReference>
<keyword evidence="13" id="KW-0406">Ion transport</keyword>
<proteinExistence type="inferred from homology"/>
<evidence type="ECO:0000256" key="7">
    <source>
        <dbReference type="ARBA" id="ARBA00022729"/>
    </source>
</evidence>
<evidence type="ECO:0000256" key="4">
    <source>
        <dbReference type="ARBA" id="ARBA00022496"/>
    </source>
</evidence>
<keyword evidence="11" id="KW-0408">Iron</keyword>
<feature type="domain" description="Plastocyanin-like" evidence="19">
    <location>
        <begin position="153"/>
        <end position="298"/>
    </location>
</feature>
<dbReference type="CDD" id="cd13877">
    <property type="entry name" value="CuRO_2_Fet3p_like"/>
    <property type="match status" value="1"/>
</dbReference>
<dbReference type="InterPro" id="IPR045087">
    <property type="entry name" value="Cu-oxidase_fam"/>
</dbReference>
<dbReference type="PANTHER" id="PTHR11709:SF361">
    <property type="entry name" value="IRON TRANSPORT MULTICOPPER OXIDASE FET3"/>
    <property type="match status" value="1"/>
</dbReference>
<evidence type="ECO:0000313" key="22">
    <source>
        <dbReference type="EMBL" id="RPB13240.1"/>
    </source>
</evidence>
<evidence type="ECO:0000256" key="1">
    <source>
        <dbReference type="ARBA" id="ARBA00010609"/>
    </source>
</evidence>
<dbReference type="Gene3D" id="2.60.40.420">
    <property type="entry name" value="Cupredoxins - blue copper proteins"/>
    <property type="match status" value="3"/>
</dbReference>
<dbReference type="InterPro" id="IPR011707">
    <property type="entry name" value="Cu-oxidase-like_N"/>
</dbReference>
<dbReference type="GO" id="GO:0010106">
    <property type="term" value="P:cellular response to iron ion starvation"/>
    <property type="evidence" value="ECO:0007669"/>
    <property type="project" value="TreeGrafter"/>
</dbReference>
<dbReference type="PANTHER" id="PTHR11709">
    <property type="entry name" value="MULTI-COPPER OXIDASE"/>
    <property type="match status" value="1"/>
</dbReference>
<keyword evidence="4" id="KW-0410">Iron transport</keyword>
<keyword evidence="15" id="KW-0325">Glycoprotein</keyword>
<feature type="domain" description="Plastocyanin-like" evidence="20">
    <location>
        <begin position="359"/>
        <end position="492"/>
    </location>
</feature>
<evidence type="ECO:0000256" key="14">
    <source>
        <dbReference type="ARBA" id="ARBA00023136"/>
    </source>
</evidence>